<feature type="compositionally biased region" description="Basic and acidic residues" evidence="6">
    <location>
        <begin position="1"/>
        <end position="20"/>
    </location>
</feature>
<evidence type="ECO:0000256" key="6">
    <source>
        <dbReference type="SAM" id="MobiDB-lite"/>
    </source>
</evidence>
<dbReference type="STRING" id="418985.A0A1V9X190"/>
<evidence type="ECO:0000256" key="1">
    <source>
        <dbReference type="ARBA" id="ARBA00004141"/>
    </source>
</evidence>
<dbReference type="PANTHER" id="PTHR13317:SF4">
    <property type="entry name" value="TRANSMEMBRANE ANTERIOR POSTERIOR TRANSFORMATION PROTEIN 1 HOMOLOG"/>
    <property type="match status" value="1"/>
</dbReference>
<reference evidence="8 9" key="1">
    <citation type="journal article" date="2017" name="Gigascience">
        <title>Draft genome of the honey bee ectoparasitic mite, Tropilaelaps mercedesae, is shaped by the parasitic life history.</title>
        <authorList>
            <person name="Dong X."/>
            <person name="Armstrong S.D."/>
            <person name="Xia D."/>
            <person name="Makepeace B.L."/>
            <person name="Darby A.C."/>
            <person name="Kadowaki T."/>
        </authorList>
    </citation>
    <scope>NUCLEOTIDE SEQUENCE [LARGE SCALE GENOMIC DNA]</scope>
    <source>
        <strain evidence="8">Wuxi-XJTLU</strain>
    </source>
</reference>
<comment type="similarity">
    <text evidence="2">Belongs to the TAPT1 family.</text>
</comment>
<evidence type="ECO:0000256" key="7">
    <source>
        <dbReference type="SAM" id="Phobius"/>
    </source>
</evidence>
<dbReference type="Proteomes" id="UP000192247">
    <property type="component" value="Unassembled WGS sequence"/>
</dbReference>
<evidence type="ECO:0000256" key="5">
    <source>
        <dbReference type="ARBA" id="ARBA00023136"/>
    </source>
</evidence>
<dbReference type="InParanoid" id="A0A1V9X190"/>
<proteinExistence type="inferred from homology"/>
<feature type="transmembrane region" description="Helical" evidence="7">
    <location>
        <begin position="259"/>
        <end position="284"/>
    </location>
</feature>
<feature type="region of interest" description="Disordered" evidence="6">
    <location>
        <begin position="1"/>
        <end position="43"/>
    </location>
</feature>
<keyword evidence="9" id="KW-1185">Reference proteome</keyword>
<dbReference type="OrthoDB" id="29023at2759"/>
<dbReference type="Pfam" id="PF05346">
    <property type="entry name" value="DUF747"/>
    <property type="match status" value="1"/>
</dbReference>
<name>A0A1V9X190_9ACAR</name>
<dbReference type="AlphaFoldDB" id="A0A1V9X190"/>
<keyword evidence="5 7" id="KW-0472">Membrane</keyword>
<comment type="caution">
    <text evidence="8">The sequence shown here is derived from an EMBL/GenBank/DDBJ whole genome shotgun (WGS) entry which is preliminary data.</text>
</comment>
<evidence type="ECO:0000256" key="3">
    <source>
        <dbReference type="ARBA" id="ARBA00022692"/>
    </source>
</evidence>
<dbReference type="GO" id="GO:0005789">
    <property type="term" value="C:endoplasmic reticulum membrane"/>
    <property type="evidence" value="ECO:0007669"/>
    <property type="project" value="TreeGrafter"/>
</dbReference>
<evidence type="ECO:0000313" key="9">
    <source>
        <dbReference type="Proteomes" id="UP000192247"/>
    </source>
</evidence>
<evidence type="ECO:0000256" key="2">
    <source>
        <dbReference type="ARBA" id="ARBA00008803"/>
    </source>
</evidence>
<feature type="transmembrane region" description="Helical" evidence="7">
    <location>
        <begin position="115"/>
        <end position="138"/>
    </location>
</feature>
<keyword evidence="3 7" id="KW-0812">Transmembrane</keyword>
<sequence>MEAEKTKSVPLRTDDSEEKLRKRLRQGGHNDRTTSVGLNDPLLDNNTLSAERLSRGSSEDGATSGLGVTVSFWDYLHSELRRGYYLENDEQHYDGRREKFYMFFKIPKEFEKFQLYGLIQCADAFLFVFTLLPIRFALSSMLAASNLLKRGVNKVLKRGSPTHLSKRLLQPAEICDLLKGLIIVIVALLASFVDTSILYHVVKTQSVIKLYIFFNMLEVADRLFSNFGQDIIDALLWTATEPRGRQSDGRRRFGLLKHFLMAVTYVLLHCFLVMLQAVALNVAVNSQSKGLLAIIMSNNFVELKGMVFKKFEKNNLFQMSCSDVRERFHYLVLLFVVVLQTMKEYSWEAGPLWDLLPACAWVMFAEILVDWVKHAFVTRFNEIHYSMYSEYITYLAYDVASSKLKNAYSDHSDLVARRMAFIPLPLGALVVRIVAGSITMHGPFAWFLAVLTWFMLFSLKMAVNILLLGRACVLIDRHRDAQIEKKLPKRNCTSLPSSRRQSMEDLGNPDLSLIKNPEVKSEPQSANPSVSSSLADIRDHTELAQQSMNEAPIFAESTMDISTLGIKEDVLGEDFDVSSDACQASGTETNCLLAEIKNRGRSISTGMLPSLPLQETKKES</sequence>
<evidence type="ECO:0000256" key="4">
    <source>
        <dbReference type="ARBA" id="ARBA00022989"/>
    </source>
</evidence>
<dbReference type="EMBL" id="MNPL01029719">
    <property type="protein sequence ID" value="OQR67171.1"/>
    <property type="molecule type" value="Genomic_DNA"/>
</dbReference>
<dbReference type="GO" id="GO:0045724">
    <property type="term" value="P:positive regulation of cilium assembly"/>
    <property type="evidence" value="ECO:0007669"/>
    <property type="project" value="TreeGrafter"/>
</dbReference>
<protein>
    <submittedName>
        <fullName evidence="8">Protein TAPT1-like</fullName>
    </submittedName>
</protein>
<feature type="transmembrane region" description="Helical" evidence="7">
    <location>
        <begin position="181"/>
        <end position="202"/>
    </location>
</feature>
<feature type="compositionally biased region" description="Polar residues" evidence="6">
    <location>
        <begin position="522"/>
        <end position="534"/>
    </location>
</feature>
<feature type="transmembrane region" description="Helical" evidence="7">
    <location>
        <begin position="290"/>
        <end position="307"/>
    </location>
</feature>
<accession>A0A1V9X190</accession>
<feature type="compositionally biased region" description="Polar residues" evidence="6">
    <location>
        <begin position="491"/>
        <end position="500"/>
    </location>
</feature>
<dbReference type="GO" id="GO:0036064">
    <property type="term" value="C:ciliary basal body"/>
    <property type="evidence" value="ECO:0007669"/>
    <property type="project" value="TreeGrafter"/>
</dbReference>
<dbReference type="FunCoup" id="A0A1V9X190">
    <property type="interactions" value="663"/>
</dbReference>
<gene>
    <name evidence="8" type="ORF">BIW11_02248</name>
</gene>
<evidence type="ECO:0000313" key="8">
    <source>
        <dbReference type="EMBL" id="OQR67171.1"/>
    </source>
</evidence>
<comment type="subcellular location">
    <subcellularLocation>
        <location evidence="1">Membrane</location>
        <topology evidence="1">Multi-pass membrane protein</topology>
    </subcellularLocation>
</comment>
<feature type="transmembrane region" description="Helical" evidence="7">
    <location>
        <begin position="419"/>
        <end position="438"/>
    </location>
</feature>
<organism evidence="8 9">
    <name type="scientific">Tropilaelaps mercedesae</name>
    <dbReference type="NCBI Taxonomy" id="418985"/>
    <lineage>
        <taxon>Eukaryota</taxon>
        <taxon>Metazoa</taxon>
        <taxon>Ecdysozoa</taxon>
        <taxon>Arthropoda</taxon>
        <taxon>Chelicerata</taxon>
        <taxon>Arachnida</taxon>
        <taxon>Acari</taxon>
        <taxon>Parasitiformes</taxon>
        <taxon>Mesostigmata</taxon>
        <taxon>Gamasina</taxon>
        <taxon>Dermanyssoidea</taxon>
        <taxon>Laelapidae</taxon>
        <taxon>Tropilaelaps</taxon>
    </lineage>
</organism>
<feature type="transmembrane region" description="Helical" evidence="7">
    <location>
        <begin position="444"/>
        <end position="469"/>
    </location>
</feature>
<feature type="region of interest" description="Disordered" evidence="6">
    <location>
        <begin position="491"/>
        <end position="534"/>
    </location>
</feature>
<dbReference type="PANTHER" id="PTHR13317">
    <property type="entry name" value="TRANSMEMBRANE ANTERIOR POSTERIOR TRANSFORMATION PROTEIN 1 HOMOLOG"/>
    <property type="match status" value="1"/>
</dbReference>
<keyword evidence="4 7" id="KW-1133">Transmembrane helix</keyword>
<dbReference type="InterPro" id="IPR008010">
    <property type="entry name" value="Tatp1"/>
</dbReference>